<dbReference type="GO" id="GO:0050295">
    <property type="term" value="F:steryl-beta-glucosidase activity"/>
    <property type="evidence" value="ECO:0007669"/>
    <property type="project" value="TreeGrafter"/>
</dbReference>
<gene>
    <name evidence="6" type="ORF">BB561_001335</name>
</gene>
<evidence type="ECO:0000313" key="7">
    <source>
        <dbReference type="Proteomes" id="UP000245383"/>
    </source>
</evidence>
<dbReference type="AlphaFoldDB" id="A0A2T9YV65"/>
<dbReference type="OrthoDB" id="9971853at2759"/>
<proteinExistence type="inferred from homology"/>
<dbReference type="InterPro" id="IPR017853">
    <property type="entry name" value="GH"/>
</dbReference>
<evidence type="ECO:0000313" key="6">
    <source>
        <dbReference type="EMBL" id="PVU96209.1"/>
    </source>
</evidence>
<dbReference type="Pfam" id="PF00150">
    <property type="entry name" value="Cellulase"/>
    <property type="match status" value="1"/>
</dbReference>
<dbReference type="EMBL" id="MBFR01000038">
    <property type="protein sequence ID" value="PVU96209.1"/>
    <property type="molecule type" value="Genomic_DNA"/>
</dbReference>
<keyword evidence="7" id="KW-1185">Reference proteome</keyword>
<sequence length="285" mass="32370">MTEENCLFLDENLSLSEIDNASIKSYFKYSPYINEAQDLKDLDSLYCQGTRFINQKNQSVYLRGVNIGGHSKLPYNNNGNNSIAKIDYNTLKDVTFVNRPFPLTEAKSHFMLLKSWGLTLIRLIVTWEALEHKGPGIYDIEFINYLKDLLDIMHDCGLKCMIDPHQDMWSRFSGGSGAPSWTLEVSGLNIRNLVNTGAAYIYSESYCATEQQPKMKWATNASKLASSTMFTLFFGGNTFAPNTMVDDLNIQDYLQNHYIECYRNLASSLKNSKAVLGFESMNEPE</sequence>
<evidence type="ECO:0000256" key="4">
    <source>
        <dbReference type="RuleBase" id="RU361153"/>
    </source>
</evidence>
<keyword evidence="2 4" id="KW-0378">Hydrolase</keyword>
<dbReference type="SUPFAM" id="SSF51445">
    <property type="entry name" value="(Trans)glycosidases"/>
    <property type="match status" value="1"/>
</dbReference>
<dbReference type="InterPro" id="IPR052066">
    <property type="entry name" value="Glycosphingolipid_Hydrolases"/>
</dbReference>
<dbReference type="PANTHER" id="PTHR31308">
    <property type="match status" value="1"/>
</dbReference>
<evidence type="ECO:0000256" key="3">
    <source>
        <dbReference type="ARBA" id="ARBA00023295"/>
    </source>
</evidence>
<dbReference type="Gene3D" id="3.20.20.80">
    <property type="entry name" value="Glycosidases"/>
    <property type="match status" value="1"/>
</dbReference>
<dbReference type="GO" id="GO:1904462">
    <property type="term" value="P:ergosteryl 3-beta-D-glucoside catabolic process"/>
    <property type="evidence" value="ECO:0007669"/>
    <property type="project" value="TreeGrafter"/>
</dbReference>
<dbReference type="Proteomes" id="UP000245383">
    <property type="component" value="Unassembled WGS sequence"/>
</dbReference>
<protein>
    <recommendedName>
        <fullName evidence="5">Glycoside hydrolase family 5 domain-containing protein</fullName>
    </recommendedName>
</protein>
<accession>A0A2T9YV65</accession>
<comment type="caution">
    <text evidence="6">The sequence shown here is derived from an EMBL/GenBank/DDBJ whole genome shotgun (WGS) entry which is preliminary data.</text>
</comment>
<comment type="similarity">
    <text evidence="1 4">Belongs to the glycosyl hydrolase 5 (cellulase A) family.</text>
</comment>
<evidence type="ECO:0000256" key="1">
    <source>
        <dbReference type="ARBA" id="ARBA00005641"/>
    </source>
</evidence>
<organism evidence="6 7">
    <name type="scientific">Smittium simulii</name>
    <dbReference type="NCBI Taxonomy" id="133385"/>
    <lineage>
        <taxon>Eukaryota</taxon>
        <taxon>Fungi</taxon>
        <taxon>Fungi incertae sedis</taxon>
        <taxon>Zoopagomycota</taxon>
        <taxon>Kickxellomycotina</taxon>
        <taxon>Harpellomycetes</taxon>
        <taxon>Harpellales</taxon>
        <taxon>Legeriomycetaceae</taxon>
        <taxon>Smittium</taxon>
    </lineage>
</organism>
<keyword evidence="3 4" id="KW-0326">Glycosidase</keyword>
<dbReference type="PANTHER" id="PTHR31308:SF5">
    <property type="entry name" value="ERGOSTERYL-BETA-GLUCOSIDASE"/>
    <property type="match status" value="1"/>
</dbReference>
<dbReference type="InterPro" id="IPR001547">
    <property type="entry name" value="Glyco_hydro_5"/>
</dbReference>
<evidence type="ECO:0000259" key="5">
    <source>
        <dbReference type="Pfam" id="PF00150"/>
    </source>
</evidence>
<evidence type="ECO:0000256" key="2">
    <source>
        <dbReference type="ARBA" id="ARBA00022801"/>
    </source>
</evidence>
<feature type="domain" description="Glycoside hydrolase family 5" evidence="5">
    <location>
        <begin position="105"/>
        <end position="284"/>
    </location>
</feature>
<name>A0A2T9YV65_9FUNG</name>
<reference evidence="6 7" key="1">
    <citation type="journal article" date="2018" name="MBio">
        <title>Comparative Genomics Reveals the Core Gene Toolbox for the Fungus-Insect Symbiosis.</title>
        <authorList>
            <person name="Wang Y."/>
            <person name="Stata M."/>
            <person name="Wang W."/>
            <person name="Stajich J.E."/>
            <person name="White M.M."/>
            <person name="Moncalvo J.M."/>
        </authorList>
    </citation>
    <scope>NUCLEOTIDE SEQUENCE [LARGE SCALE GENOMIC DNA]</scope>
    <source>
        <strain evidence="6 7">SWE-8-4</strain>
    </source>
</reference>
<dbReference type="GO" id="GO:0000272">
    <property type="term" value="P:polysaccharide catabolic process"/>
    <property type="evidence" value="ECO:0007669"/>
    <property type="project" value="InterPro"/>
</dbReference>
<dbReference type="STRING" id="133385.A0A2T9YV65"/>